<evidence type="ECO:0008006" key="3">
    <source>
        <dbReference type="Google" id="ProtNLM"/>
    </source>
</evidence>
<evidence type="ECO:0000313" key="2">
    <source>
        <dbReference type="Proteomes" id="UP001258434"/>
    </source>
</evidence>
<reference evidence="2" key="1">
    <citation type="submission" date="2023-07" db="EMBL/GenBank/DDBJ databases">
        <title>A gut symbiont ubiquitin homologue binds and inactivates peptidyl-prolyl isomerase to mediate the interbacterial arms race in the human gut.</title>
        <authorList>
            <person name="Jiang K."/>
            <person name="Li W."/>
            <person name="Tong M."/>
            <person name="Xu J."/>
            <person name="Chen Z."/>
            <person name="Yang Y."/>
            <person name="Zang Y."/>
            <person name="Jiao X."/>
            <person name="Liu C."/>
            <person name="Lim B."/>
            <person name="Jiang X."/>
            <person name="Wang J."/>
            <person name="Wu D."/>
            <person name="Wang M."/>
            <person name="Liu S.-J."/>
            <person name="Shao F."/>
            <person name="Gao X."/>
        </authorList>
    </citation>
    <scope>NUCLEOTIDE SEQUENCE [LARGE SCALE GENOMIC DNA]</scope>
    <source>
        <strain evidence="2">GS077</strain>
    </source>
</reference>
<reference evidence="1 2" key="2">
    <citation type="submission" date="2023-08" db="EMBL/GenBank/DDBJ databases">
        <authorList>
            <person name="Du M."/>
            <person name="Liu C."/>
            <person name="Liu S.-J."/>
        </authorList>
    </citation>
    <scope>NUCLEOTIDE SEQUENCE [LARGE SCALE GENOMIC DNA]</scope>
    <source>
        <strain evidence="1 2">GS077</strain>
    </source>
</reference>
<evidence type="ECO:0000313" key="1">
    <source>
        <dbReference type="EMBL" id="MDT6976255.1"/>
    </source>
</evidence>
<name>A0ABD5FWF8_BACFG</name>
<gene>
    <name evidence="1" type="ORF">BFGS077_001515</name>
</gene>
<protein>
    <recommendedName>
        <fullName evidence="3">Transmembrane protein</fullName>
    </recommendedName>
</protein>
<accession>A0ABD5FWF8</accession>
<sequence>MLNPRGLLGDVLGHALPSHPVPFFMFGKLKKILYIQDVPFPYRRVWNRLPVFRAIFPLGY</sequence>
<dbReference type="EMBL" id="JAVFHL010000001">
    <property type="protein sequence ID" value="MDT6976255.1"/>
    <property type="molecule type" value="Genomic_DNA"/>
</dbReference>
<organism evidence="1 2">
    <name type="scientific">Bacteroides fragilis</name>
    <dbReference type="NCBI Taxonomy" id="817"/>
    <lineage>
        <taxon>Bacteria</taxon>
        <taxon>Pseudomonadati</taxon>
        <taxon>Bacteroidota</taxon>
        <taxon>Bacteroidia</taxon>
        <taxon>Bacteroidales</taxon>
        <taxon>Bacteroidaceae</taxon>
        <taxon>Bacteroides</taxon>
    </lineage>
</organism>
<proteinExistence type="predicted"/>
<comment type="caution">
    <text evidence="1">The sequence shown here is derived from an EMBL/GenBank/DDBJ whole genome shotgun (WGS) entry which is preliminary data.</text>
</comment>
<dbReference type="Proteomes" id="UP001258434">
    <property type="component" value="Unassembled WGS sequence"/>
</dbReference>
<dbReference type="AlphaFoldDB" id="A0ABD5FWF8"/>